<dbReference type="Proteomes" id="UP000251035">
    <property type="component" value="Unassembled WGS sequence"/>
</dbReference>
<organism evidence="2 5">
    <name type="scientific">Legionella taurinensis</name>
    <dbReference type="NCBI Taxonomy" id="70611"/>
    <lineage>
        <taxon>Bacteria</taxon>
        <taxon>Pseudomonadati</taxon>
        <taxon>Pseudomonadota</taxon>
        <taxon>Gammaproteobacteria</taxon>
        <taxon>Legionellales</taxon>
        <taxon>Legionellaceae</taxon>
        <taxon>Legionella</taxon>
    </lineage>
</organism>
<evidence type="ECO:0000313" key="3">
    <source>
        <dbReference type="EMBL" id="TID42611.1"/>
    </source>
</evidence>
<proteinExistence type="predicted"/>
<dbReference type="AlphaFoldDB" id="A0A3A5LGT9"/>
<dbReference type="GeneID" id="48948211"/>
<comment type="caution">
    <text evidence="2">The sequence shown here is derived from an EMBL/GenBank/DDBJ whole genome shotgun (WGS) entry which is preliminary data.</text>
</comment>
<evidence type="ECO:0000313" key="6">
    <source>
        <dbReference type="Proteomes" id="UP000306421"/>
    </source>
</evidence>
<reference evidence="3 6" key="2">
    <citation type="submission" date="2018-04" db="EMBL/GenBank/DDBJ databases">
        <title>Whole genome sequence comparison of clinical and drinking water Legionella pneumophila isolates.</title>
        <authorList>
            <person name="Garner E."/>
        </authorList>
    </citation>
    <scope>NUCLEOTIDE SEQUENCE [LARGE SCALE GENOMIC DNA]</scope>
    <source>
        <strain evidence="3 6">WH02</strain>
    </source>
</reference>
<evidence type="ECO:0000313" key="1">
    <source>
        <dbReference type="EMBL" id="PUT47879.1"/>
    </source>
</evidence>
<dbReference type="Proteomes" id="UP000306421">
    <property type="component" value="Unassembled WGS sequence"/>
</dbReference>
<dbReference type="EMBL" id="QCXM01000005">
    <property type="protein sequence ID" value="PUT47879.1"/>
    <property type="molecule type" value="Genomic_DNA"/>
</dbReference>
<evidence type="ECO:0000313" key="5">
    <source>
        <dbReference type="Proteomes" id="UP000270757"/>
    </source>
</evidence>
<evidence type="ECO:0000313" key="4">
    <source>
        <dbReference type="Proteomes" id="UP000251035"/>
    </source>
</evidence>
<sequence length="188" mass="21870">MGFTLPKHLKDLLKQLNNLAENYKENRKRKDEERYFSLFRASTKNPEREQDAVFIENLASWVEANKLSYESLDLRYENADYAQFVVPFLKRALSGMLMIELIKIYGPHGEKSTNSALGELLLEQFDIKKFKEAPQDKIIECIEELERLIDVINETTTADWINANYRDVKLSIATALKGYEAEKKLELS</sequence>
<dbReference type="OrthoDB" id="5647981at2"/>
<dbReference type="RefSeq" id="WP_108292957.1">
    <property type="nucleotide sequence ID" value="NZ_CAAAIR010000001.1"/>
</dbReference>
<name>A0A3A5LGT9_9GAMM</name>
<accession>A0A3A5LGT9</accession>
<reference evidence="2 5" key="3">
    <citation type="submission" date="2018-09" db="EMBL/GenBank/DDBJ databases">
        <title>Draft genome sequences of Legionella taurinensis isolated from water samples.</title>
        <authorList>
            <person name="Chakeri A."/>
            <person name="Allerberger F."/>
            <person name="Kundi M."/>
            <person name="Ruppitsch W."/>
            <person name="Schmid D."/>
        </authorList>
    </citation>
    <scope>NUCLEOTIDE SEQUENCE [LARGE SCALE GENOMIC DNA]</scope>
    <source>
        <strain evidence="2 5">4570-18-6</strain>
    </source>
</reference>
<protein>
    <submittedName>
        <fullName evidence="2">Uncharacterized protein</fullName>
    </submittedName>
</protein>
<dbReference type="Proteomes" id="UP000270757">
    <property type="component" value="Unassembled WGS sequence"/>
</dbReference>
<dbReference type="EMBL" id="QFGG01000006">
    <property type="protein sequence ID" value="TID42611.1"/>
    <property type="molecule type" value="Genomic_DNA"/>
</dbReference>
<dbReference type="EMBL" id="QZWB01000001">
    <property type="protein sequence ID" value="RJT49095.1"/>
    <property type="molecule type" value="Genomic_DNA"/>
</dbReference>
<gene>
    <name evidence="2" type="ORF">D6J04_00075</name>
    <name evidence="1" type="ORF">DB745_06490</name>
    <name evidence="3" type="ORF">DIZ81_08085</name>
</gene>
<reference evidence="1 4" key="1">
    <citation type="submission" date="2018-04" db="EMBL/GenBank/DDBJ databases">
        <title>Whole genome sequence comparison of clinical and drinking water Legionella pneumophila isolates associated with the Flint Water Crisis.</title>
        <authorList>
            <person name="Garner E."/>
            <person name="Brown C."/>
            <person name="Schwake O."/>
            <person name="Coil D."/>
            <person name="Jospin G."/>
            <person name="Eisen J."/>
            <person name="Edwards M."/>
            <person name="Pruden A."/>
        </authorList>
    </citation>
    <scope>NUCLEOTIDE SEQUENCE [LARGE SCALE GENOMIC DNA]</scope>
    <source>
        <strain evidence="1 4">Genessee03</strain>
    </source>
</reference>
<keyword evidence="4" id="KW-1185">Reference proteome</keyword>
<evidence type="ECO:0000313" key="2">
    <source>
        <dbReference type="EMBL" id="RJT49095.1"/>
    </source>
</evidence>